<comment type="caution">
    <text evidence="5">The sequence shown here is derived from an EMBL/GenBank/DDBJ whole genome shotgun (WGS) entry which is preliminary data.</text>
</comment>
<sequence>MLERMRARERFVVICDAGPDPDDVKALLVLAMLDMQGELELAGVVANGGGAHVVDRAALARGVLDRAGAAHVPVGVGSAGQAVPVGAHEFALEGFARVDRARLEDGRVLLRRLLVDARPASLTLVCISALTDFAELARDEPELVLAKVREVAIQGGVERVDGLPPAADPVPTGAADWAPDSSSNNLFDLPAAREAYAFCLARGLPMAVVSRIAVPLIPMQLARSFAIRTACPLMAYLARSQFEGLEALWGRLCAGGLPARCSKPWFFETFCGVDGAQFEARGLARLGADDPIGEHLNGFVKPYDVVALMAALPATRDLASALRVPAAGGGGAAHRLQLGVEHAIDARFVTRLLRATYHEVVLATVGARATDGDGGAGASALAGGSSAARTRSRQRPWRSWLALPGASAPVAPSPQCAYDRGLRGRVLGATQLPADEQSCVGSSPGARASSGEHASAGGPRPPGSAPLAAPSRAAGALMAPAPAEARRADGKRRSADASPVSDLTPSLSADASCWLDMRAGRALRRSQLVAPLARDAAHRLRAALRAAHSRNGRITLSALVIGCALLCVAVALLIAEAFRALLGPREPGAMGSVDLRTELSSGNFIWANALLQLLYTLALQMVSAALHPADTAHHRRVALWVGLVLLAIIAFNQALHAFILRIFITVDSARPAVINTPTAATIITGSASANAGVALAGATLVRALCRRRLGVRTLVDGVRRACTITLVGNVLPLAIATWAFAARPSVFDFDLTPWDSSIVAPVVVLNGTLVLALLLATAGAHRRVQALLGRLVSSVGEEAALAALIGFGSAHEREPDQLADEAVQLLAPVELSGAELERLAYLLAGAKGAPTPRHD</sequence>
<feature type="transmembrane region" description="Helical" evidence="3">
    <location>
        <begin position="604"/>
        <end position="626"/>
    </location>
</feature>
<evidence type="ECO:0000259" key="4">
    <source>
        <dbReference type="Pfam" id="PF01156"/>
    </source>
</evidence>
<evidence type="ECO:0000313" key="6">
    <source>
        <dbReference type="Proteomes" id="UP000751190"/>
    </source>
</evidence>
<dbReference type="InterPro" id="IPR036452">
    <property type="entry name" value="Ribo_hydro-like"/>
</dbReference>
<gene>
    <name evidence="5" type="ORF">KFE25_005066</name>
</gene>
<keyword evidence="3" id="KW-0472">Membrane</keyword>
<feature type="compositionally biased region" description="Low complexity" evidence="2">
    <location>
        <begin position="378"/>
        <end position="389"/>
    </location>
</feature>
<dbReference type="Proteomes" id="UP000751190">
    <property type="component" value="Unassembled WGS sequence"/>
</dbReference>
<feature type="compositionally biased region" description="Basic and acidic residues" evidence="2">
    <location>
        <begin position="484"/>
        <end position="495"/>
    </location>
</feature>
<name>A0A8J6C4J9_DIALT</name>
<protein>
    <recommendedName>
        <fullName evidence="4">Inosine/uridine-preferring nucleoside hydrolase domain-containing protein</fullName>
    </recommendedName>
</protein>
<dbReference type="GO" id="GO:0016799">
    <property type="term" value="F:hydrolase activity, hydrolyzing N-glycosyl compounds"/>
    <property type="evidence" value="ECO:0007669"/>
    <property type="project" value="InterPro"/>
</dbReference>
<dbReference type="SUPFAM" id="SSF53590">
    <property type="entry name" value="Nucleoside hydrolase"/>
    <property type="match status" value="1"/>
</dbReference>
<dbReference type="OrthoDB" id="2564527at2759"/>
<evidence type="ECO:0000313" key="5">
    <source>
        <dbReference type="EMBL" id="KAG8457385.1"/>
    </source>
</evidence>
<dbReference type="EMBL" id="JAGTXO010000072">
    <property type="protein sequence ID" value="KAG8457385.1"/>
    <property type="molecule type" value="Genomic_DNA"/>
</dbReference>
<feature type="transmembrane region" description="Helical" evidence="3">
    <location>
        <begin position="638"/>
        <end position="659"/>
    </location>
</feature>
<keyword evidence="3" id="KW-0812">Transmembrane</keyword>
<evidence type="ECO:0000256" key="3">
    <source>
        <dbReference type="SAM" id="Phobius"/>
    </source>
</evidence>
<dbReference type="InterPro" id="IPR001910">
    <property type="entry name" value="Inosine/uridine_hydrolase_dom"/>
</dbReference>
<evidence type="ECO:0000256" key="1">
    <source>
        <dbReference type="ARBA" id="ARBA00009176"/>
    </source>
</evidence>
<organism evidence="5 6">
    <name type="scientific">Diacronema lutheri</name>
    <name type="common">Unicellular marine alga</name>
    <name type="synonym">Monochrysis lutheri</name>
    <dbReference type="NCBI Taxonomy" id="2081491"/>
    <lineage>
        <taxon>Eukaryota</taxon>
        <taxon>Haptista</taxon>
        <taxon>Haptophyta</taxon>
        <taxon>Pavlovophyceae</taxon>
        <taxon>Pavlovales</taxon>
        <taxon>Pavlovaceae</taxon>
        <taxon>Diacronema</taxon>
    </lineage>
</organism>
<feature type="transmembrane region" description="Helical" evidence="3">
    <location>
        <begin position="554"/>
        <end position="575"/>
    </location>
</feature>
<comment type="similarity">
    <text evidence="1">Belongs to the IUNH family.</text>
</comment>
<feature type="transmembrane region" description="Helical" evidence="3">
    <location>
        <begin position="717"/>
        <end position="738"/>
    </location>
</feature>
<dbReference type="Gene3D" id="3.90.245.10">
    <property type="entry name" value="Ribonucleoside hydrolase-like"/>
    <property type="match status" value="1"/>
</dbReference>
<feature type="transmembrane region" description="Helical" evidence="3">
    <location>
        <begin position="758"/>
        <end position="780"/>
    </location>
</feature>
<feature type="domain" description="Inosine/uridine-preferring nucleoside hydrolase" evidence="4">
    <location>
        <begin position="15"/>
        <end position="159"/>
    </location>
</feature>
<proteinExistence type="inferred from homology"/>
<evidence type="ECO:0000256" key="2">
    <source>
        <dbReference type="SAM" id="MobiDB-lite"/>
    </source>
</evidence>
<accession>A0A8J6C4J9</accession>
<dbReference type="Pfam" id="PF01156">
    <property type="entry name" value="IU_nuc_hydro"/>
    <property type="match status" value="1"/>
</dbReference>
<reference evidence="5" key="1">
    <citation type="submission" date="2021-05" db="EMBL/GenBank/DDBJ databases">
        <title>The genome of the haptophyte Pavlova lutheri (Diacronema luteri, Pavlovales) - a model for lipid biosynthesis in eukaryotic algae.</title>
        <authorList>
            <person name="Hulatt C.J."/>
            <person name="Posewitz M.C."/>
        </authorList>
    </citation>
    <scope>NUCLEOTIDE SEQUENCE</scope>
    <source>
        <strain evidence="5">NIVA-4/92</strain>
    </source>
</reference>
<keyword evidence="3" id="KW-1133">Transmembrane helix</keyword>
<feature type="transmembrane region" description="Helical" evidence="3">
    <location>
        <begin position="679"/>
        <end position="705"/>
    </location>
</feature>
<feature type="region of interest" description="Disordered" evidence="2">
    <location>
        <begin position="435"/>
        <end position="505"/>
    </location>
</feature>
<feature type="region of interest" description="Disordered" evidence="2">
    <location>
        <begin position="372"/>
        <end position="396"/>
    </location>
</feature>
<keyword evidence="6" id="KW-1185">Reference proteome</keyword>
<feature type="compositionally biased region" description="Low complexity" evidence="2">
    <location>
        <begin position="465"/>
        <end position="483"/>
    </location>
</feature>
<dbReference type="AlphaFoldDB" id="A0A8J6C4J9"/>